<dbReference type="InterPro" id="IPR002560">
    <property type="entry name" value="Transposase_DDE"/>
</dbReference>
<reference evidence="3" key="1">
    <citation type="submission" date="2018-01" db="EMBL/GenBank/DDBJ databases">
        <authorList>
            <person name="Regsiter A."/>
            <person name="William W."/>
        </authorList>
    </citation>
    <scope>NUCLEOTIDE SEQUENCE</scope>
    <source>
        <strain evidence="3">TRIP AH-1</strain>
    </source>
</reference>
<dbReference type="Pfam" id="PF14690">
    <property type="entry name" value="Zn_ribbon_ISL3"/>
    <property type="match status" value="1"/>
</dbReference>
<accession>A0A445MQI3</accession>
<feature type="domain" description="Transposase IS204/IS1001/IS1096/IS1165 DDE" evidence="1">
    <location>
        <begin position="157"/>
        <end position="396"/>
    </location>
</feature>
<protein>
    <recommendedName>
        <fullName evidence="4">ISL3 family transposase</fullName>
    </recommendedName>
</protein>
<name>A0A445MQI3_9BACT</name>
<gene>
    <name evidence="3" type="ORF">PITCH_A100004</name>
</gene>
<dbReference type="EMBL" id="OJIN01000002">
    <property type="protein sequence ID" value="SPD71720.1"/>
    <property type="molecule type" value="Genomic_DNA"/>
</dbReference>
<feature type="domain" description="Transposase IS204/IS1001/IS1096/IS1165 zinc-finger" evidence="2">
    <location>
        <begin position="44"/>
        <end position="87"/>
    </location>
</feature>
<dbReference type="PANTHER" id="PTHR33498">
    <property type="entry name" value="TRANSPOSASE FOR INSERTION SEQUENCE ELEMENT IS1557"/>
    <property type="match status" value="1"/>
</dbReference>
<dbReference type="InterPro" id="IPR029261">
    <property type="entry name" value="Transposase_Znf"/>
</dbReference>
<dbReference type="AlphaFoldDB" id="A0A445MQI3"/>
<dbReference type="Pfam" id="PF01610">
    <property type="entry name" value="DDE_Tnp_ISL3"/>
    <property type="match status" value="1"/>
</dbReference>
<evidence type="ECO:0000259" key="2">
    <source>
        <dbReference type="Pfam" id="PF14690"/>
    </source>
</evidence>
<proteinExistence type="predicted"/>
<organism evidence="3">
    <name type="scientific">uncultured Desulfobacterium sp</name>
    <dbReference type="NCBI Taxonomy" id="201089"/>
    <lineage>
        <taxon>Bacteria</taxon>
        <taxon>Pseudomonadati</taxon>
        <taxon>Thermodesulfobacteriota</taxon>
        <taxon>Desulfobacteria</taxon>
        <taxon>Desulfobacterales</taxon>
        <taxon>Desulfobacteriaceae</taxon>
        <taxon>Desulfobacterium</taxon>
        <taxon>environmental samples</taxon>
    </lineage>
</organism>
<evidence type="ECO:0000259" key="1">
    <source>
        <dbReference type="Pfam" id="PF01610"/>
    </source>
</evidence>
<evidence type="ECO:0000313" key="3">
    <source>
        <dbReference type="EMBL" id="SPD71720.1"/>
    </source>
</evidence>
<dbReference type="InterPro" id="IPR047951">
    <property type="entry name" value="Transpos_ISL3"/>
</dbReference>
<sequence>MKDTSFFAQLLGITPPWYISSVAFNKEDKRVDIFIEHTSGFAFPCPKCQRLCSVYDHTCEREFRHLNVFQMATFIHVNLPRIECPEHGVLQIISGLGEDNSGMTYEFESLVLDLEQECSIESVCRLLDMNWHPCWGVMKRAVERGIERKAHRIPERIGVDEKSFSKGHRYETLVYDIDSATVDYVGDKRDQNSLEEYYKQFSLEQREKVKSVAMDMWDPYIAATKAYIPEAEKKITFDRYHVMRLVVDAVDKVRKQEHRALMEEGNDILKGTKYLWLWNEKNIPPYRWTEFEHLRSLDLKVCRARAIKDNLRNLWNYHKEGWMRRYFSRWYFWATHSRLGPIVKAAKSLKSHIDNIVTYARHRITNALGESLNSKIEKVKRLACGYRNRDHYKTAIYFHCGGLDLYPRRKPAAFQVINA</sequence>
<dbReference type="NCBIfam" id="NF033550">
    <property type="entry name" value="transpos_ISL3"/>
    <property type="match status" value="1"/>
</dbReference>
<evidence type="ECO:0008006" key="4">
    <source>
        <dbReference type="Google" id="ProtNLM"/>
    </source>
</evidence>
<dbReference type="PANTHER" id="PTHR33498:SF1">
    <property type="entry name" value="TRANSPOSASE FOR INSERTION SEQUENCE ELEMENT IS1557"/>
    <property type="match status" value="1"/>
</dbReference>